<evidence type="ECO:0000313" key="2">
    <source>
        <dbReference type="Proteomes" id="UP000095283"/>
    </source>
</evidence>
<name>A0A1I7WM76_HETBA</name>
<feature type="transmembrane region" description="Helical" evidence="1">
    <location>
        <begin position="24"/>
        <end position="44"/>
    </location>
</feature>
<accession>A0A1I7WM76</accession>
<dbReference type="Proteomes" id="UP000095283">
    <property type="component" value="Unplaced"/>
</dbReference>
<organism evidence="2 3">
    <name type="scientific">Heterorhabditis bacteriophora</name>
    <name type="common">Entomopathogenic nematode worm</name>
    <dbReference type="NCBI Taxonomy" id="37862"/>
    <lineage>
        <taxon>Eukaryota</taxon>
        <taxon>Metazoa</taxon>
        <taxon>Ecdysozoa</taxon>
        <taxon>Nematoda</taxon>
        <taxon>Chromadorea</taxon>
        <taxon>Rhabditida</taxon>
        <taxon>Rhabditina</taxon>
        <taxon>Rhabditomorpha</taxon>
        <taxon>Strongyloidea</taxon>
        <taxon>Heterorhabditidae</taxon>
        <taxon>Heterorhabditis</taxon>
    </lineage>
</organism>
<protein>
    <submittedName>
        <fullName evidence="3">Uncharacterized protein</fullName>
    </submittedName>
</protein>
<evidence type="ECO:0000313" key="3">
    <source>
        <dbReference type="WBParaSite" id="Hba_06249"/>
    </source>
</evidence>
<keyword evidence="1" id="KW-0472">Membrane</keyword>
<reference evidence="3" key="1">
    <citation type="submission" date="2016-11" db="UniProtKB">
        <authorList>
            <consortium name="WormBaseParasite"/>
        </authorList>
    </citation>
    <scope>IDENTIFICATION</scope>
</reference>
<keyword evidence="1" id="KW-0812">Transmembrane</keyword>
<evidence type="ECO:0000256" key="1">
    <source>
        <dbReference type="SAM" id="Phobius"/>
    </source>
</evidence>
<proteinExistence type="predicted"/>
<dbReference type="WBParaSite" id="Hba_06249">
    <property type="protein sequence ID" value="Hba_06249"/>
    <property type="gene ID" value="Hba_06249"/>
</dbReference>
<sequence>MGKKSQPSRCKQYDPPAKLPTDGLVFYSFISYCFLLYFYDIFIIKIEFMGLLMKKIYEARKKKET</sequence>
<keyword evidence="2" id="KW-1185">Reference proteome</keyword>
<keyword evidence="1" id="KW-1133">Transmembrane helix</keyword>
<dbReference type="AlphaFoldDB" id="A0A1I7WM76"/>